<dbReference type="Proteomes" id="UP000287447">
    <property type="component" value="Unassembled WGS sequence"/>
</dbReference>
<protein>
    <submittedName>
        <fullName evidence="2">Amidohydrolase family protein</fullName>
    </submittedName>
</protein>
<organism evidence="2 3">
    <name type="scientific">Hwanghaeella grinnelliae</name>
    <dbReference type="NCBI Taxonomy" id="2500179"/>
    <lineage>
        <taxon>Bacteria</taxon>
        <taxon>Pseudomonadati</taxon>
        <taxon>Pseudomonadota</taxon>
        <taxon>Alphaproteobacteria</taxon>
        <taxon>Rhodospirillales</taxon>
        <taxon>Rhodospirillaceae</taxon>
        <taxon>Hwanghaeella</taxon>
    </lineage>
</organism>
<keyword evidence="2" id="KW-0378">Hydrolase</keyword>
<dbReference type="Gene3D" id="2.30.40.10">
    <property type="entry name" value="Urease, subunit C, domain 1"/>
    <property type="match status" value="1"/>
</dbReference>
<dbReference type="SUPFAM" id="SSF51556">
    <property type="entry name" value="Metallo-dependent hydrolases"/>
    <property type="match status" value="1"/>
</dbReference>
<reference evidence="3" key="1">
    <citation type="submission" date="2019-01" db="EMBL/GenBank/DDBJ databases">
        <title>Gri0909 isolated from a small marine red alga.</title>
        <authorList>
            <person name="Kim J."/>
            <person name="Jeong S.E."/>
            <person name="Jeon C.O."/>
        </authorList>
    </citation>
    <scope>NUCLEOTIDE SEQUENCE [LARGE SCALE GENOMIC DNA]</scope>
    <source>
        <strain evidence="3">Gri0909</strain>
    </source>
</reference>
<dbReference type="Gene3D" id="3.20.20.140">
    <property type="entry name" value="Metal-dependent hydrolases"/>
    <property type="match status" value="1"/>
</dbReference>
<dbReference type="AlphaFoldDB" id="A0A3S2Z7D8"/>
<accession>A0A3S2Z7D8</accession>
<name>A0A3S2Z7D8_9PROT</name>
<dbReference type="Pfam" id="PF01979">
    <property type="entry name" value="Amidohydro_1"/>
    <property type="match status" value="1"/>
</dbReference>
<gene>
    <name evidence="2" type="ORF">EOI86_19455</name>
</gene>
<dbReference type="InterPro" id="IPR011059">
    <property type="entry name" value="Metal-dep_hydrolase_composite"/>
</dbReference>
<evidence type="ECO:0000313" key="3">
    <source>
        <dbReference type="Proteomes" id="UP000287447"/>
    </source>
</evidence>
<evidence type="ECO:0000313" key="2">
    <source>
        <dbReference type="EMBL" id="RVU35013.1"/>
    </source>
</evidence>
<dbReference type="CDD" id="cd01299">
    <property type="entry name" value="Met_dep_hydrolase_A"/>
    <property type="match status" value="1"/>
</dbReference>
<dbReference type="InterPro" id="IPR032466">
    <property type="entry name" value="Metal_Hydrolase"/>
</dbReference>
<dbReference type="InterPro" id="IPR006680">
    <property type="entry name" value="Amidohydro-rel"/>
</dbReference>
<evidence type="ECO:0000259" key="1">
    <source>
        <dbReference type="Pfam" id="PF01979"/>
    </source>
</evidence>
<feature type="domain" description="Amidohydrolase-related" evidence="1">
    <location>
        <begin position="55"/>
        <end position="408"/>
    </location>
</feature>
<dbReference type="InterPro" id="IPR051781">
    <property type="entry name" value="Metallo-dep_Hydrolase"/>
</dbReference>
<comment type="caution">
    <text evidence="2">The sequence shown here is derived from an EMBL/GenBank/DDBJ whole genome shotgun (WGS) entry which is preliminary data.</text>
</comment>
<dbReference type="InterPro" id="IPR057744">
    <property type="entry name" value="OTAase-like"/>
</dbReference>
<keyword evidence="3" id="KW-1185">Reference proteome</keyword>
<dbReference type="EMBL" id="SADE01000003">
    <property type="protein sequence ID" value="RVU35013.1"/>
    <property type="molecule type" value="Genomic_DNA"/>
</dbReference>
<dbReference type="PANTHER" id="PTHR43135">
    <property type="entry name" value="ALPHA-D-RIBOSE 1-METHYLPHOSPHONATE 5-TRIPHOSPHATE DIPHOSPHATASE"/>
    <property type="match status" value="1"/>
</dbReference>
<dbReference type="SUPFAM" id="SSF51338">
    <property type="entry name" value="Composite domain of metallo-dependent hydrolases"/>
    <property type="match status" value="1"/>
</dbReference>
<sequence length="424" mass="46185">MGDVLFKNVRVFDGEGGESYSGEVLVSGNRIEQIARDGESIAAPGAEVIDGGGGTLMPGLIESHSHVTFLDTSNLEALGEVPPEEHTLLAMKNAKKFLDAGFTSMNSAAAAKPRLDIVVRNAINDGTFPGPRMLAASPEMTVTGGLGDVRLHHLHRETFAIVCDGPDQFRQVSREMCREGVDTLKINPSGDEFVPFARAHQTVMNEAEIAAVCEVARSRDKRVAGHCRSAESVKLCVKHGVEIIYHATLCDEEAMDMLEDAKDRVFVSPTLGVTWTTMHEAGDWGITYEIAESLGLPQEWDRAIPVMKELKKRGVRILPGGDYGFAWNPIGTNARDLEYFVEHLDYTPSEALATATKLGGQIMMMGNELGLVREGYLADLLLVDGDPTKDVKILQDKDRLLVIMKDGDFHKRNLGAALGRQAAE</sequence>
<dbReference type="GO" id="GO:0016810">
    <property type="term" value="F:hydrolase activity, acting on carbon-nitrogen (but not peptide) bonds"/>
    <property type="evidence" value="ECO:0007669"/>
    <property type="project" value="InterPro"/>
</dbReference>
<dbReference type="RefSeq" id="WP_127767334.1">
    <property type="nucleotide sequence ID" value="NZ_SADE01000003.1"/>
</dbReference>
<dbReference type="OrthoDB" id="9766983at2"/>
<dbReference type="PANTHER" id="PTHR43135:SF3">
    <property type="entry name" value="ALPHA-D-RIBOSE 1-METHYLPHOSPHONATE 5-TRIPHOSPHATE DIPHOSPHATASE"/>
    <property type="match status" value="1"/>
</dbReference>
<proteinExistence type="predicted"/>